<dbReference type="AlphaFoldDB" id="A0A2P7B9Z5"/>
<dbReference type="SUPFAM" id="SSF55729">
    <property type="entry name" value="Acyl-CoA N-acyltransferases (Nat)"/>
    <property type="match status" value="1"/>
</dbReference>
<dbReference type="InterPro" id="IPR023485">
    <property type="entry name" value="Ptyr_pPase"/>
</dbReference>
<protein>
    <recommendedName>
        <fullName evidence="2">N-acetyltransferase domain-containing protein</fullName>
    </recommendedName>
</protein>
<keyword evidence="4" id="KW-1185">Reference proteome</keyword>
<dbReference type="InterPro" id="IPR000182">
    <property type="entry name" value="GNAT_dom"/>
</dbReference>
<name>A0A2P7B9Z5_9HYPH</name>
<gene>
    <name evidence="3" type="ORF">CU103_17140</name>
</gene>
<dbReference type="SMART" id="SM00226">
    <property type="entry name" value="LMWPc"/>
    <property type="match status" value="1"/>
</dbReference>
<dbReference type="CDD" id="cd04301">
    <property type="entry name" value="NAT_SF"/>
    <property type="match status" value="1"/>
</dbReference>
<evidence type="ECO:0000313" key="4">
    <source>
        <dbReference type="Proteomes" id="UP000241764"/>
    </source>
</evidence>
<dbReference type="EMBL" id="PGGM01000007">
    <property type="protein sequence ID" value="PSH63269.1"/>
    <property type="molecule type" value="Genomic_DNA"/>
</dbReference>
<dbReference type="InterPro" id="IPR036196">
    <property type="entry name" value="Ptyr_pPase_sf"/>
</dbReference>
<organism evidence="3 4">
    <name type="scientific">Phyllobacterium sophorae</name>
    <dbReference type="NCBI Taxonomy" id="1520277"/>
    <lineage>
        <taxon>Bacteria</taxon>
        <taxon>Pseudomonadati</taxon>
        <taxon>Pseudomonadota</taxon>
        <taxon>Alphaproteobacteria</taxon>
        <taxon>Hyphomicrobiales</taxon>
        <taxon>Phyllobacteriaceae</taxon>
        <taxon>Phyllobacterium</taxon>
    </lineage>
</organism>
<dbReference type="PROSITE" id="PS51186">
    <property type="entry name" value="GNAT"/>
    <property type="match status" value="1"/>
</dbReference>
<comment type="caution">
    <text evidence="3">The sequence shown here is derived from an EMBL/GenBank/DDBJ whole genome shotgun (WGS) entry which is preliminary data.</text>
</comment>
<dbReference type="GO" id="GO:0046685">
    <property type="term" value="P:response to arsenic-containing substance"/>
    <property type="evidence" value="ECO:0007669"/>
    <property type="project" value="UniProtKB-KW"/>
</dbReference>
<evidence type="ECO:0000256" key="1">
    <source>
        <dbReference type="ARBA" id="ARBA00022849"/>
    </source>
</evidence>
<dbReference type="OrthoDB" id="9793058at2"/>
<reference evidence="4" key="1">
    <citation type="submission" date="2017-11" db="EMBL/GenBank/DDBJ databases">
        <authorList>
            <person name="Kuznetsova I."/>
            <person name="Sazanova A."/>
            <person name="Chirak E."/>
            <person name="Safronova V."/>
            <person name="Willems A."/>
        </authorList>
    </citation>
    <scope>NUCLEOTIDE SEQUENCE [LARGE SCALE GENOMIC DNA]</scope>
    <source>
        <strain evidence="4">CCBAU 03422</strain>
    </source>
</reference>
<dbReference type="Pfam" id="PF00583">
    <property type="entry name" value="Acetyltransf_1"/>
    <property type="match status" value="1"/>
</dbReference>
<dbReference type="Gene3D" id="3.40.630.30">
    <property type="match status" value="1"/>
</dbReference>
<dbReference type="PANTHER" id="PTHR43428">
    <property type="entry name" value="ARSENATE REDUCTASE"/>
    <property type="match status" value="1"/>
</dbReference>
<dbReference type="Pfam" id="PF01451">
    <property type="entry name" value="LMWPc"/>
    <property type="match status" value="1"/>
</dbReference>
<accession>A0A2P7B9Z5</accession>
<keyword evidence="1" id="KW-0059">Arsenical resistance</keyword>
<dbReference type="Gene3D" id="3.40.50.2300">
    <property type="match status" value="1"/>
</dbReference>
<dbReference type="PANTHER" id="PTHR43428:SF1">
    <property type="entry name" value="ARSENATE REDUCTASE"/>
    <property type="match status" value="1"/>
</dbReference>
<dbReference type="Proteomes" id="UP000241764">
    <property type="component" value="Unassembled WGS sequence"/>
</dbReference>
<proteinExistence type="predicted"/>
<feature type="domain" description="N-acetyltransferase" evidence="2">
    <location>
        <begin position="156"/>
        <end position="309"/>
    </location>
</feature>
<evidence type="ECO:0000313" key="3">
    <source>
        <dbReference type="EMBL" id="PSH63269.1"/>
    </source>
</evidence>
<dbReference type="SUPFAM" id="SSF52788">
    <property type="entry name" value="Phosphotyrosine protein phosphatases I"/>
    <property type="match status" value="1"/>
</dbReference>
<dbReference type="NCBIfam" id="NF040501">
    <property type="entry name" value="resist_ArsN2"/>
    <property type="match status" value="1"/>
</dbReference>
<evidence type="ECO:0000259" key="2">
    <source>
        <dbReference type="PROSITE" id="PS51186"/>
    </source>
</evidence>
<dbReference type="GO" id="GO:0016747">
    <property type="term" value="F:acyltransferase activity, transferring groups other than amino-acyl groups"/>
    <property type="evidence" value="ECO:0007669"/>
    <property type="project" value="InterPro"/>
</dbReference>
<sequence length="310" mass="33550">MADHVYNVLFLCTGNSARSILAESILTKEGKGRFRAFSAGSQPKGEVNPFALKVLDALGYPTESFRSKSWDEFAVPGAPKMDFIFTVCDTAAGETCPVWPGQPVTAHWGIEDPAVVEGTDIEKETAFSLAARYMKNRIGAFLNLPLDSIDHLWLTTQLQAIGRREKIEAHEISASDVAFRDALRAASLPVEDLNESSGTFFRFFDKNGAAIGYGGIEIYGKNALLRSIAVPEQLRKKGHGSAITRLLLRLAEAEGAESGYLLTTDIAPFFGKLGFHVVDRAAAPSEILATPQASSLCPSTALVLTRRVSL</sequence>
<dbReference type="CDD" id="cd16345">
    <property type="entry name" value="LMWP_ArsC"/>
    <property type="match status" value="1"/>
</dbReference>
<dbReference type="InterPro" id="IPR016181">
    <property type="entry name" value="Acyl_CoA_acyltransferase"/>
</dbReference>